<dbReference type="SUPFAM" id="SSF88723">
    <property type="entry name" value="PIN domain-like"/>
    <property type="match status" value="1"/>
</dbReference>
<dbReference type="PANTHER" id="PTHR35901:SF1">
    <property type="entry name" value="EXONUCLEASE VAPC9"/>
    <property type="match status" value="1"/>
</dbReference>
<gene>
    <name evidence="2" type="ORF">GBAR_LOCUS26810</name>
</gene>
<accession>A0AA35X8X9</accession>
<dbReference type="InterPro" id="IPR051619">
    <property type="entry name" value="TypeII_TA_RNase_PINc/VapC"/>
</dbReference>
<dbReference type="CDD" id="cd09873">
    <property type="entry name" value="PIN_Pae0151-like"/>
    <property type="match status" value="1"/>
</dbReference>
<dbReference type="PANTHER" id="PTHR35901">
    <property type="entry name" value="RIBONUCLEASE VAPC3"/>
    <property type="match status" value="1"/>
</dbReference>
<dbReference type="InterPro" id="IPR044153">
    <property type="entry name" value="PIN_Pae0151-like"/>
</dbReference>
<organism evidence="2 3">
    <name type="scientific">Geodia barretti</name>
    <name type="common">Barrett's horny sponge</name>
    <dbReference type="NCBI Taxonomy" id="519541"/>
    <lineage>
        <taxon>Eukaryota</taxon>
        <taxon>Metazoa</taxon>
        <taxon>Porifera</taxon>
        <taxon>Demospongiae</taxon>
        <taxon>Heteroscleromorpha</taxon>
        <taxon>Tetractinellida</taxon>
        <taxon>Astrophorina</taxon>
        <taxon>Geodiidae</taxon>
        <taxon>Geodia</taxon>
    </lineage>
</organism>
<dbReference type="InterPro" id="IPR029060">
    <property type="entry name" value="PIN-like_dom_sf"/>
</dbReference>
<dbReference type="Proteomes" id="UP001174909">
    <property type="component" value="Unassembled WGS sequence"/>
</dbReference>
<reference evidence="2" key="1">
    <citation type="submission" date="2023-03" db="EMBL/GenBank/DDBJ databases">
        <authorList>
            <person name="Steffen K."/>
            <person name="Cardenas P."/>
        </authorList>
    </citation>
    <scope>NUCLEOTIDE SEQUENCE</scope>
</reference>
<protein>
    <submittedName>
        <fullName evidence="2">Ribonuclease VapC9</fullName>
    </submittedName>
</protein>
<sequence>MRLLESGESLHAPHLLDLEIAQVLRRYMLTGELTPRRGKQALTDLADFPIIRYPHALFLSRIWALRHNVTTCDAAYLALAESLPAPNLLNVIVGVSPPAENGADTVHRMFCGRSFPNEQALLGGHHLDLDVWIHPEAVPQGFGDGDLTTFGDSHVYSDSVCCLNVRTPLTFRPENGINNSVSPAKCRRSIRSRPGFSRAASAIFGHPLKHDETRRVLGEAA</sequence>
<proteinExistence type="predicted"/>
<evidence type="ECO:0000256" key="1">
    <source>
        <dbReference type="ARBA" id="ARBA00022842"/>
    </source>
</evidence>
<name>A0AA35X8X9_GEOBA</name>
<dbReference type="Gene3D" id="3.40.50.1010">
    <property type="entry name" value="5'-nuclease"/>
    <property type="match status" value="1"/>
</dbReference>
<dbReference type="AlphaFoldDB" id="A0AA35X8X9"/>
<keyword evidence="1" id="KW-0460">Magnesium</keyword>
<keyword evidence="3" id="KW-1185">Reference proteome</keyword>
<dbReference type="EMBL" id="CASHTH010003739">
    <property type="protein sequence ID" value="CAI8048624.1"/>
    <property type="molecule type" value="Genomic_DNA"/>
</dbReference>
<evidence type="ECO:0000313" key="2">
    <source>
        <dbReference type="EMBL" id="CAI8048624.1"/>
    </source>
</evidence>
<comment type="caution">
    <text evidence="2">The sequence shown here is derived from an EMBL/GenBank/DDBJ whole genome shotgun (WGS) entry which is preliminary data.</text>
</comment>
<evidence type="ECO:0000313" key="3">
    <source>
        <dbReference type="Proteomes" id="UP001174909"/>
    </source>
</evidence>